<dbReference type="RefSeq" id="WP_309901202.1">
    <property type="nucleotide sequence ID" value="NZ_JAVDRF010000004.1"/>
</dbReference>
<evidence type="ECO:0000313" key="3">
    <source>
        <dbReference type="Proteomes" id="UP001184230"/>
    </source>
</evidence>
<evidence type="ECO:0000256" key="1">
    <source>
        <dbReference type="SAM" id="MobiDB-lite"/>
    </source>
</evidence>
<dbReference type="Gene3D" id="3.40.50.720">
    <property type="entry name" value="NAD(P)-binding Rossmann-like Domain"/>
    <property type="match status" value="1"/>
</dbReference>
<feature type="compositionally biased region" description="Basic residues" evidence="1">
    <location>
        <begin position="1"/>
        <end position="12"/>
    </location>
</feature>
<proteinExistence type="predicted"/>
<organism evidence="2 3">
    <name type="scientific">Variovorax soli</name>
    <dbReference type="NCBI Taxonomy" id="376815"/>
    <lineage>
        <taxon>Bacteria</taxon>
        <taxon>Pseudomonadati</taxon>
        <taxon>Pseudomonadota</taxon>
        <taxon>Betaproteobacteria</taxon>
        <taxon>Burkholderiales</taxon>
        <taxon>Comamonadaceae</taxon>
        <taxon>Variovorax</taxon>
    </lineage>
</organism>
<reference evidence="2 3" key="1">
    <citation type="submission" date="2023-07" db="EMBL/GenBank/DDBJ databases">
        <title>Sorghum-associated microbial communities from plants grown in Nebraska, USA.</title>
        <authorList>
            <person name="Schachtman D."/>
        </authorList>
    </citation>
    <scope>NUCLEOTIDE SEQUENCE [LARGE SCALE GENOMIC DNA]</scope>
    <source>
        <strain evidence="2 3">DS1781</strain>
    </source>
</reference>
<accession>A0ABU1ND02</accession>
<evidence type="ECO:0000313" key="2">
    <source>
        <dbReference type="EMBL" id="MDR6536301.1"/>
    </source>
</evidence>
<protein>
    <submittedName>
        <fullName evidence="2">Phosphoglycerate dehydrogenase-like enzyme</fullName>
    </submittedName>
</protein>
<feature type="region of interest" description="Disordered" evidence="1">
    <location>
        <begin position="1"/>
        <end position="21"/>
    </location>
</feature>
<name>A0ABU1ND02_9BURK</name>
<sequence length="60" mass="6845">MASAQRWRRSHVLARAQRGKREPKFTVEQLPPFLDGCNVRVCLLPLTPATKGILNRELFA</sequence>
<comment type="caution">
    <text evidence="2">The sequence shown here is derived from an EMBL/GenBank/DDBJ whole genome shotgun (WGS) entry which is preliminary data.</text>
</comment>
<gene>
    <name evidence="2" type="ORF">J2739_002074</name>
</gene>
<dbReference type="Proteomes" id="UP001184230">
    <property type="component" value="Unassembled WGS sequence"/>
</dbReference>
<dbReference type="EMBL" id="JAVDRF010000004">
    <property type="protein sequence ID" value="MDR6536301.1"/>
    <property type="molecule type" value="Genomic_DNA"/>
</dbReference>
<keyword evidence="3" id="KW-1185">Reference proteome</keyword>